<evidence type="ECO:0000313" key="15">
    <source>
        <dbReference type="Proteomes" id="UP000467132"/>
    </source>
</evidence>
<evidence type="ECO:0000256" key="11">
    <source>
        <dbReference type="PROSITE-ProRule" id="PRU01248"/>
    </source>
</evidence>
<dbReference type="GO" id="GO:0015074">
    <property type="term" value="P:DNA integration"/>
    <property type="evidence" value="ECO:0007669"/>
    <property type="project" value="UniProtKB-KW"/>
</dbReference>
<evidence type="ECO:0000256" key="9">
    <source>
        <dbReference type="ARBA" id="ARBA00023172"/>
    </source>
</evidence>
<dbReference type="SUPFAM" id="SSF56349">
    <property type="entry name" value="DNA breaking-rejoining enzymes"/>
    <property type="match status" value="1"/>
</dbReference>
<evidence type="ECO:0000256" key="6">
    <source>
        <dbReference type="ARBA" id="ARBA00022829"/>
    </source>
</evidence>
<evidence type="ECO:0000259" key="13">
    <source>
        <dbReference type="PROSITE" id="PS51900"/>
    </source>
</evidence>
<evidence type="ECO:0000256" key="8">
    <source>
        <dbReference type="ARBA" id="ARBA00023125"/>
    </source>
</evidence>
<evidence type="ECO:0000313" key="14">
    <source>
        <dbReference type="EMBL" id="NBI07574.1"/>
    </source>
</evidence>
<keyword evidence="9" id="KW-0233">DNA recombination</keyword>
<dbReference type="PANTHER" id="PTHR30349:SF77">
    <property type="entry name" value="TYROSINE RECOMBINASE XERC"/>
    <property type="match status" value="1"/>
</dbReference>
<dbReference type="Pfam" id="PF13495">
    <property type="entry name" value="Phage_int_SAM_4"/>
    <property type="match status" value="1"/>
</dbReference>
<dbReference type="InterPro" id="IPR013762">
    <property type="entry name" value="Integrase-like_cat_sf"/>
</dbReference>
<dbReference type="Pfam" id="PF00589">
    <property type="entry name" value="Phage_integrase"/>
    <property type="match status" value="1"/>
</dbReference>
<evidence type="ECO:0000256" key="1">
    <source>
        <dbReference type="ARBA" id="ARBA00003283"/>
    </source>
</evidence>
<comment type="similarity">
    <text evidence="3">Belongs to the 'phage' integrase family.</text>
</comment>
<evidence type="ECO:0000259" key="12">
    <source>
        <dbReference type="PROSITE" id="PS51898"/>
    </source>
</evidence>
<dbReference type="RefSeq" id="WP_160198043.1">
    <property type="nucleotide sequence ID" value="NZ_QXXA01000013.1"/>
</dbReference>
<keyword evidence="7" id="KW-0229">DNA integration</keyword>
<evidence type="ECO:0008006" key="16">
    <source>
        <dbReference type="Google" id="ProtNLM"/>
    </source>
</evidence>
<dbReference type="InterPro" id="IPR050090">
    <property type="entry name" value="Tyrosine_recombinase_XerCD"/>
</dbReference>
<dbReference type="InterPro" id="IPR004107">
    <property type="entry name" value="Integrase_SAM-like_N"/>
</dbReference>
<dbReference type="EMBL" id="QXXA01000013">
    <property type="protein sequence ID" value="NBI07574.1"/>
    <property type="molecule type" value="Genomic_DNA"/>
</dbReference>
<evidence type="ECO:0000256" key="3">
    <source>
        <dbReference type="ARBA" id="ARBA00008857"/>
    </source>
</evidence>
<dbReference type="GO" id="GO:0006310">
    <property type="term" value="P:DNA recombination"/>
    <property type="evidence" value="ECO:0007669"/>
    <property type="project" value="UniProtKB-KW"/>
</dbReference>
<evidence type="ECO:0000256" key="5">
    <source>
        <dbReference type="ARBA" id="ARBA00022618"/>
    </source>
</evidence>
<keyword evidence="5" id="KW-0132">Cell division</keyword>
<organism evidence="14 15">
    <name type="scientific">Senegalia massiliensis</name>
    <dbReference type="NCBI Taxonomy" id="1720316"/>
    <lineage>
        <taxon>Bacteria</taxon>
        <taxon>Bacillati</taxon>
        <taxon>Bacillota</taxon>
        <taxon>Clostridia</taxon>
        <taxon>Eubacteriales</taxon>
        <taxon>Clostridiaceae</taxon>
        <taxon>Senegalia</taxon>
    </lineage>
</organism>
<dbReference type="PROSITE" id="PS51900">
    <property type="entry name" value="CB"/>
    <property type="match status" value="1"/>
</dbReference>
<dbReference type="OrthoDB" id="283809at2"/>
<sequence length="311" mass="35979">MSIIKYNNNSSIQEYLTGDKSITNDTVLIKMFLRNQRSKNTVRSYAKSIKLFIDYINKPLSNVTVKDIMDFMDKLEKKEKSTQNNRISGLSSLYNFGCKLGYLKYNPFTVINKPTVNKNKSTNKFLAKEELNRLWEVLREKKRNAVIGSIFITTGVRVSELCNIKCKHFYKDMDSNVGIHIIDGKGNKDRDIKVRQDVLAYIKDYRDSINKDFNIPNDDESYLITTRNGNRVNENYIRWIIDNASKKAGIEKKISPHWLRHTSASMSLNNNCDIVKVTENFGWSSLKVAKGYLHNLDKLKDSSVDYVDIDL</sequence>
<dbReference type="AlphaFoldDB" id="A0A845R043"/>
<dbReference type="InterPro" id="IPR044068">
    <property type="entry name" value="CB"/>
</dbReference>
<keyword evidence="10" id="KW-0131">Cell cycle</keyword>
<comment type="caution">
    <text evidence="14">The sequence shown here is derived from an EMBL/GenBank/DDBJ whole genome shotgun (WGS) entry which is preliminary data.</text>
</comment>
<evidence type="ECO:0000256" key="7">
    <source>
        <dbReference type="ARBA" id="ARBA00022908"/>
    </source>
</evidence>
<feature type="domain" description="Tyr recombinase" evidence="12">
    <location>
        <begin position="121"/>
        <end position="305"/>
    </location>
</feature>
<accession>A0A845R043</accession>
<evidence type="ECO:0000256" key="10">
    <source>
        <dbReference type="ARBA" id="ARBA00023306"/>
    </source>
</evidence>
<comment type="function">
    <text evidence="1">Site-specific tyrosine recombinase, which acts by catalyzing the cutting and rejoining of the recombining DNA molecules.</text>
</comment>
<comment type="subcellular location">
    <subcellularLocation>
        <location evidence="2">Cytoplasm</location>
    </subcellularLocation>
</comment>
<name>A0A845R043_9CLOT</name>
<dbReference type="Gene3D" id="1.10.443.10">
    <property type="entry name" value="Intergrase catalytic core"/>
    <property type="match status" value="1"/>
</dbReference>
<evidence type="ECO:0000256" key="4">
    <source>
        <dbReference type="ARBA" id="ARBA00022490"/>
    </source>
</evidence>
<dbReference type="InterPro" id="IPR011010">
    <property type="entry name" value="DNA_brk_join_enz"/>
</dbReference>
<dbReference type="InterPro" id="IPR010998">
    <property type="entry name" value="Integrase_recombinase_N"/>
</dbReference>
<dbReference type="Gene3D" id="1.10.150.130">
    <property type="match status" value="1"/>
</dbReference>
<feature type="domain" description="Core-binding (CB)" evidence="13">
    <location>
        <begin position="23"/>
        <end position="98"/>
    </location>
</feature>
<evidence type="ECO:0000256" key="2">
    <source>
        <dbReference type="ARBA" id="ARBA00004496"/>
    </source>
</evidence>
<dbReference type="Proteomes" id="UP000467132">
    <property type="component" value="Unassembled WGS sequence"/>
</dbReference>
<dbReference type="CDD" id="cd00397">
    <property type="entry name" value="DNA_BRE_C"/>
    <property type="match status" value="1"/>
</dbReference>
<dbReference type="GO" id="GO:0003677">
    <property type="term" value="F:DNA binding"/>
    <property type="evidence" value="ECO:0007669"/>
    <property type="project" value="UniProtKB-UniRule"/>
</dbReference>
<dbReference type="PROSITE" id="PS51898">
    <property type="entry name" value="TYR_RECOMBINASE"/>
    <property type="match status" value="1"/>
</dbReference>
<dbReference type="GO" id="GO:0051301">
    <property type="term" value="P:cell division"/>
    <property type="evidence" value="ECO:0007669"/>
    <property type="project" value="UniProtKB-KW"/>
</dbReference>
<reference evidence="14 15" key="1">
    <citation type="submission" date="2018-08" db="EMBL/GenBank/DDBJ databases">
        <title>Murine metabolic-syndrome-specific gut microbial biobank.</title>
        <authorList>
            <person name="Liu C."/>
        </authorList>
    </citation>
    <scope>NUCLEOTIDE SEQUENCE [LARGE SCALE GENOMIC DNA]</scope>
    <source>
        <strain evidence="14 15">583</strain>
    </source>
</reference>
<dbReference type="InterPro" id="IPR002104">
    <property type="entry name" value="Integrase_catalytic"/>
</dbReference>
<dbReference type="GO" id="GO:0007059">
    <property type="term" value="P:chromosome segregation"/>
    <property type="evidence" value="ECO:0007669"/>
    <property type="project" value="UniProtKB-KW"/>
</dbReference>
<protein>
    <recommendedName>
        <fullName evidence="16">Tyrosine-type recombinase/integrase</fullName>
    </recommendedName>
</protein>
<proteinExistence type="inferred from homology"/>
<keyword evidence="8 11" id="KW-0238">DNA-binding</keyword>
<keyword evidence="4" id="KW-0963">Cytoplasm</keyword>
<keyword evidence="6" id="KW-0159">Chromosome partition</keyword>
<dbReference type="GO" id="GO:0005737">
    <property type="term" value="C:cytoplasm"/>
    <property type="evidence" value="ECO:0007669"/>
    <property type="project" value="UniProtKB-SubCell"/>
</dbReference>
<keyword evidence="15" id="KW-1185">Reference proteome</keyword>
<dbReference type="PANTHER" id="PTHR30349">
    <property type="entry name" value="PHAGE INTEGRASE-RELATED"/>
    <property type="match status" value="1"/>
</dbReference>
<gene>
    <name evidence="14" type="ORF">D3Z33_12000</name>
</gene>